<keyword evidence="5 6" id="KW-0472">Membrane</keyword>
<feature type="transmembrane region" description="Helical" evidence="6">
    <location>
        <begin position="233"/>
        <end position="260"/>
    </location>
</feature>
<accession>A0ABV9K8L2</accession>
<dbReference type="PANTHER" id="PTHR30294">
    <property type="entry name" value="MEMBRANE COMPONENT OF ABC TRANSPORTER YHHJ-RELATED"/>
    <property type="match status" value="1"/>
</dbReference>
<evidence type="ECO:0000256" key="6">
    <source>
        <dbReference type="SAM" id="Phobius"/>
    </source>
</evidence>
<dbReference type="PANTHER" id="PTHR30294:SF47">
    <property type="entry name" value="INNER MEMBRANE TRANSPORT PERMEASE YHHJ"/>
    <property type="match status" value="1"/>
</dbReference>
<evidence type="ECO:0000256" key="3">
    <source>
        <dbReference type="ARBA" id="ARBA00022692"/>
    </source>
</evidence>
<keyword evidence="9" id="KW-1185">Reference proteome</keyword>
<evidence type="ECO:0000256" key="2">
    <source>
        <dbReference type="ARBA" id="ARBA00022475"/>
    </source>
</evidence>
<keyword evidence="4 6" id="KW-1133">Transmembrane helix</keyword>
<keyword evidence="2" id="KW-1003">Cell membrane</keyword>
<feature type="transmembrane region" description="Helical" evidence="6">
    <location>
        <begin position="272"/>
        <end position="294"/>
    </location>
</feature>
<reference evidence="9" key="1">
    <citation type="journal article" date="2019" name="Int. J. Syst. Evol. Microbiol.">
        <title>The Global Catalogue of Microorganisms (GCM) 10K type strain sequencing project: providing services to taxonomists for standard genome sequencing and annotation.</title>
        <authorList>
            <consortium name="The Broad Institute Genomics Platform"/>
            <consortium name="The Broad Institute Genome Sequencing Center for Infectious Disease"/>
            <person name="Wu L."/>
            <person name="Ma J."/>
        </authorList>
    </citation>
    <scope>NUCLEOTIDE SEQUENCE [LARGE SCALE GENOMIC DNA]</scope>
    <source>
        <strain evidence="9">CGMCC 4.7357</strain>
    </source>
</reference>
<evidence type="ECO:0000313" key="8">
    <source>
        <dbReference type="EMBL" id="MFC4666382.1"/>
    </source>
</evidence>
<dbReference type="InterPro" id="IPR051449">
    <property type="entry name" value="ABC-2_transporter_component"/>
</dbReference>
<evidence type="ECO:0000313" key="9">
    <source>
        <dbReference type="Proteomes" id="UP001596020"/>
    </source>
</evidence>
<keyword evidence="3 6" id="KW-0812">Transmembrane</keyword>
<feature type="transmembrane region" description="Helical" evidence="6">
    <location>
        <begin position="353"/>
        <end position="373"/>
    </location>
</feature>
<comment type="subcellular location">
    <subcellularLocation>
        <location evidence="1">Cell membrane</location>
        <topology evidence="1">Multi-pass membrane protein</topology>
    </subcellularLocation>
</comment>
<feature type="transmembrane region" description="Helical" evidence="6">
    <location>
        <begin position="193"/>
        <end position="212"/>
    </location>
</feature>
<feature type="transmembrane region" description="Helical" evidence="6">
    <location>
        <begin position="301"/>
        <end position="321"/>
    </location>
</feature>
<dbReference type="Proteomes" id="UP001596020">
    <property type="component" value="Unassembled WGS sequence"/>
</dbReference>
<feature type="transmembrane region" description="Helical" evidence="6">
    <location>
        <begin position="21"/>
        <end position="43"/>
    </location>
</feature>
<evidence type="ECO:0000256" key="5">
    <source>
        <dbReference type="ARBA" id="ARBA00023136"/>
    </source>
</evidence>
<evidence type="ECO:0000256" key="1">
    <source>
        <dbReference type="ARBA" id="ARBA00004651"/>
    </source>
</evidence>
<name>A0ABV9K8L2_9PORP</name>
<dbReference type="EMBL" id="JBHSGO010000196">
    <property type="protein sequence ID" value="MFC4666382.1"/>
    <property type="molecule type" value="Genomic_DNA"/>
</dbReference>
<evidence type="ECO:0000259" key="7">
    <source>
        <dbReference type="Pfam" id="PF12698"/>
    </source>
</evidence>
<protein>
    <submittedName>
        <fullName evidence="8">ABC transporter permease</fullName>
    </submittedName>
</protein>
<sequence>MLKRFRIVWEVQKRELQRLGKGPYLFCMVVVPVFCVFFFLNIMSVGLPQGLPVAVVDQDNTIYSRALIRNLGVQQQSDVKMRTTSFDEARIAMQKGQIYGIYYIPDGFAANVIKGARPEISYYFNACYLMAGSLTFRDMKMMSELANGKVILSFAEARGVPTEDAMARIQPIKVSSYVLGNRWLNYSIYLNNTILPGILQLMIFMVTAYAIGMEIKLKTAREWLRRSKGSISLALLGKLSVHFLIFFVVGLFMLASLYGYNSFPMGNGWGPMIANLMLLIVASQAMGIFFISVLPTPRLGLSFATLLGMLSFSIVGFTYPLTAMPPAIQALSYIFPLRHYFLIYVDQALNARAVYYSLFSYAFLVSFCLLPMLTMRRLKRALIEFKYMP</sequence>
<evidence type="ECO:0000256" key="4">
    <source>
        <dbReference type="ARBA" id="ARBA00022989"/>
    </source>
</evidence>
<dbReference type="Gene3D" id="3.40.1710.10">
    <property type="entry name" value="abc type-2 transporter like domain"/>
    <property type="match status" value="1"/>
</dbReference>
<organism evidence="8 9">
    <name type="scientific">Falsiporphyromonas endometrii</name>
    <dbReference type="NCBI Taxonomy" id="1387297"/>
    <lineage>
        <taxon>Bacteria</taxon>
        <taxon>Pseudomonadati</taxon>
        <taxon>Bacteroidota</taxon>
        <taxon>Bacteroidia</taxon>
        <taxon>Bacteroidales</taxon>
        <taxon>Porphyromonadaceae</taxon>
        <taxon>Falsiporphyromonas</taxon>
    </lineage>
</organism>
<proteinExistence type="predicted"/>
<gene>
    <name evidence="8" type="ORF">ACFO3G_07210</name>
</gene>
<dbReference type="RefSeq" id="WP_380079398.1">
    <property type="nucleotide sequence ID" value="NZ_JBHSGO010000196.1"/>
</dbReference>
<dbReference type="InterPro" id="IPR013525">
    <property type="entry name" value="ABC2_TM"/>
</dbReference>
<feature type="domain" description="ABC-2 type transporter transmembrane" evidence="7">
    <location>
        <begin position="24"/>
        <end position="370"/>
    </location>
</feature>
<comment type="caution">
    <text evidence="8">The sequence shown here is derived from an EMBL/GenBank/DDBJ whole genome shotgun (WGS) entry which is preliminary data.</text>
</comment>
<dbReference type="Pfam" id="PF12698">
    <property type="entry name" value="ABC2_membrane_3"/>
    <property type="match status" value="1"/>
</dbReference>